<gene>
    <name evidence="8" type="ORF">PACLA_8A049839</name>
</gene>
<comment type="subcellular location">
    <subcellularLocation>
        <location evidence="2">Nucleus</location>
    </subcellularLocation>
</comment>
<keyword evidence="9" id="KW-1185">Reference proteome</keyword>
<dbReference type="Proteomes" id="UP001152795">
    <property type="component" value="Unassembled WGS sequence"/>
</dbReference>
<dbReference type="GO" id="GO:0016787">
    <property type="term" value="F:hydrolase activity"/>
    <property type="evidence" value="ECO:0007669"/>
    <property type="project" value="UniProtKB-KW"/>
</dbReference>
<evidence type="ECO:0000256" key="6">
    <source>
        <dbReference type="ARBA" id="ARBA00022801"/>
    </source>
</evidence>
<sequence length="378" mass="42746">MRRQGQGAYANLVKELNAEEPEQFRQYHRIDRQSFESILTMVNPLIVKQDTQMRFSISPGERLTVTIRFLATGESFRSLAFQFRMGERTISGILEETCLALYGTMKGNFLKTPSSVADWLVVSKEFEEKWNYPSCIGAIDGKHIAIQNPNNSGSDFYNYKHFYSVLLLAVVDANYKFIYADVGAAGRAGDAGLFNASVLKRTLDDGSLNLPPPGCVEGIPEALINYHMVGDDAFALTRNMMKPYPHQHMDKPKRIFNYRLSRARRVVENAFGILASRFRVFFTTIKLSPERVTYLILASCCLHNFMVDNNKHAYTSAGDVERGDHTFLSGAWRADPPLNRLQSCTTDRNPTRSAKQQRQLLTSYFSGAGAVTWQDNMI</sequence>
<comment type="similarity">
    <text evidence="3">Belongs to the HARBI1 family.</text>
</comment>
<dbReference type="PANTHER" id="PTHR22930">
    <property type="match status" value="1"/>
</dbReference>
<dbReference type="InterPro" id="IPR027806">
    <property type="entry name" value="HARBI1_dom"/>
</dbReference>
<keyword evidence="7" id="KW-0539">Nucleus</keyword>
<evidence type="ECO:0000256" key="7">
    <source>
        <dbReference type="ARBA" id="ARBA00023242"/>
    </source>
</evidence>
<evidence type="ECO:0000256" key="3">
    <source>
        <dbReference type="ARBA" id="ARBA00006958"/>
    </source>
</evidence>
<evidence type="ECO:0000313" key="8">
    <source>
        <dbReference type="EMBL" id="CAB4003494.1"/>
    </source>
</evidence>
<comment type="caution">
    <text evidence="8">The sequence shown here is derived from an EMBL/GenBank/DDBJ whole genome shotgun (WGS) entry which is preliminary data.</text>
</comment>
<evidence type="ECO:0000256" key="1">
    <source>
        <dbReference type="ARBA" id="ARBA00001968"/>
    </source>
</evidence>
<dbReference type="GO" id="GO:0046872">
    <property type="term" value="F:metal ion binding"/>
    <property type="evidence" value="ECO:0007669"/>
    <property type="project" value="UniProtKB-KW"/>
</dbReference>
<keyword evidence="4" id="KW-0540">Nuclease</keyword>
<dbReference type="InterPro" id="IPR045249">
    <property type="entry name" value="HARBI1-like"/>
</dbReference>
<organism evidence="8 9">
    <name type="scientific">Paramuricea clavata</name>
    <name type="common">Red gorgonian</name>
    <name type="synonym">Violescent sea-whip</name>
    <dbReference type="NCBI Taxonomy" id="317549"/>
    <lineage>
        <taxon>Eukaryota</taxon>
        <taxon>Metazoa</taxon>
        <taxon>Cnidaria</taxon>
        <taxon>Anthozoa</taxon>
        <taxon>Octocorallia</taxon>
        <taxon>Malacalcyonacea</taxon>
        <taxon>Plexauridae</taxon>
        <taxon>Paramuricea</taxon>
    </lineage>
</organism>
<dbReference type="EMBL" id="CACRXK020004644">
    <property type="protein sequence ID" value="CAB4003494.1"/>
    <property type="molecule type" value="Genomic_DNA"/>
</dbReference>
<name>A0A7D9E781_PARCT</name>
<dbReference type="Pfam" id="PF13359">
    <property type="entry name" value="DDE_Tnp_4"/>
    <property type="match status" value="1"/>
</dbReference>
<dbReference type="AlphaFoldDB" id="A0A7D9E781"/>
<evidence type="ECO:0000256" key="5">
    <source>
        <dbReference type="ARBA" id="ARBA00022723"/>
    </source>
</evidence>
<comment type="cofactor">
    <cofactor evidence="1">
        <name>a divalent metal cation</name>
        <dbReference type="ChEBI" id="CHEBI:60240"/>
    </cofactor>
</comment>
<protein>
    <submittedName>
        <fullName evidence="8">Uncharacterized protein</fullName>
    </submittedName>
</protein>
<proteinExistence type="inferred from homology"/>
<keyword evidence="5" id="KW-0479">Metal-binding</keyword>
<evidence type="ECO:0000256" key="4">
    <source>
        <dbReference type="ARBA" id="ARBA00022722"/>
    </source>
</evidence>
<dbReference type="GO" id="GO:0005634">
    <property type="term" value="C:nucleus"/>
    <property type="evidence" value="ECO:0007669"/>
    <property type="project" value="UniProtKB-SubCell"/>
</dbReference>
<accession>A0A7D9E781</accession>
<reference evidence="8" key="1">
    <citation type="submission" date="2020-04" db="EMBL/GenBank/DDBJ databases">
        <authorList>
            <person name="Alioto T."/>
            <person name="Alioto T."/>
            <person name="Gomez Garrido J."/>
        </authorList>
    </citation>
    <scope>NUCLEOTIDE SEQUENCE</scope>
    <source>
        <strain evidence="8">A484AB</strain>
    </source>
</reference>
<dbReference type="GO" id="GO:0004518">
    <property type="term" value="F:nuclease activity"/>
    <property type="evidence" value="ECO:0007669"/>
    <property type="project" value="UniProtKB-KW"/>
</dbReference>
<dbReference type="OrthoDB" id="5973903at2759"/>
<keyword evidence="6" id="KW-0378">Hydrolase</keyword>
<dbReference type="PANTHER" id="PTHR22930:SF269">
    <property type="entry name" value="NUCLEASE HARBI1-LIKE PROTEIN"/>
    <property type="match status" value="1"/>
</dbReference>
<evidence type="ECO:0000256" key="2">
    <source>
        <dbReference type="ARBA" id="ARBA00004123"/>
    </source>
</evidence>
<evidence type="ECO:0000313" key="9">
    <source>
        <dbReference type="Proteomes" id="UP001152795"/>
    </source>
</evidence>